<dbReference type="PROSITE" id="PS51257">
    <property type="entry name" value="PROKAR_LIPOPROTEIN"/>
    <property type="match status" value="1"/>
</dbReference>
<organism evidence="2 3">
    <name type="scientific">Gigaspora margarita</name>
    <dbReference type="NCBI Taxonomy" id="4874"/>
    <lineage>
        <taxon>Eukaryota</taxon>
        <taxon>Fungi</taxon>
        <taxon>Fungi incertae sedis</taxon>
        <taxon>Mucoromycota</taxon>
        <taxon>Glomeromycotina</taxon>
        <taxon>Glomeromycetes</taxon>
        <taxon>Diversisporales</taxon>
        <taxon>Gigasporaceae</taxon>
        <taxon>Gigaspora</taxon>
    </lineage>
</organism>
<proteinExistence type="predicted"/>
<sequence>MENKGGWNKVYPLYLNTAIGILGVGCGLTLFCLSLVHVNLNIRDLLDINGVIAITGVAYVFMGIILRTICLWITMLILSRKLYNGGMTINELALTTDFCHGQWFNIFKLSLKWTILLIGCDILLQVVDVSYKFGVQLGNSYGVENYITNTNSINGGLFKTATCDGNNLVECLTDTALNTLIDGVSTTDSSTLDNWGFLQPFIWQESRNVIYVVPHRPFINANALNQVTMPNLNDHNVVSKILNAQAQAIVRIEVKNASNVNGWDSYGNVVVHCNGNFLYNTWNDTKTPIGDTIVIDGWSNCTPNHHHMEIHMELCNGTAEWTIEPRQPIQAWNITNLSNLYCGPIGINTTKGKEMIYNMESNGGLYGLDNRAFSLTPIDGADAILSGKQVQGFEITRLELSKIYIWQRIQVAINVLAYVQNSWPGKSSEYLQINATTVKYLRSTIQYNLINIIIAGIMTVLIFSGTIFLALQTYRITWAGTIGQTVGLLIGKISESLPSGTCVDNMPKDDGHGELYYVCSTVKLGVRHLELSTSPNEAIPELEGLWCERSKGNKLIDYLLNCISSLKKFKVTKKNT</sequence>
<feature type="transmembrane region" description="Helical" evidence="1">
    <location>
        <begin position="449"/>
        <end position="471"/>
    </location>
</feature>
<evidence type="ECO:0000256" key="1">
    <source>
        <dbReference type="SAM" id="Phobius"/>
    </source>
</evidence>
<evidence type="ECO:0000313" key="3">
    <source>
        <dbReference type="Proteomes" id="UP000439903"/>
    </source>
</evidence>
<dbReference type="AlphaFoldDB" id="A0A8H3XHK6"/>
<name>A0A8H3XHK6_GIGMA</name>
<comment type="caution">
    <text evidence="2">The sequence shown here is derived from an EMBL/GenBank/DDBJ whole genome shotgun (WGS) entry which is preliminary data.</text>
</comment>
<protein>
    <submittedName>
        <fullName evidence="2">Uncharacterized protein</fullName>
    </submittedName>
</protein>
<dbReference type="EMBL" id="WTPW01001053">
    <property type="protein sequence ID" value="KAF0459874.1"/>
    <property type="molecule type" value="Genomic_DNA"/>
</dbReference>
<accession>A0A8H3XHK6</accession>
<reference evidence="2 3" key="1">
    <citation type="journal article" date="2019" name="Environ. Microbiol.">
        <title>At the nexus of three kingdoms: the genome of the mycorrhizal fungus Gigaspora margarita provides insights into plant, endobacterial and fungal interactions.</title>
        <authorList>
            <person name="Venice F."/>
            <person name="Ghignone S."/>
            <person name="Salvioli di Fossalunga A."/>
            <person name="Amselem J."/>
            <person name="Novero M."/>
            <person name="Xianan X."/>
            <person name="Sedzielewska Toro K."/>
            <person name="Morin E."/>
            <person name="Lipzen A."/>
            <person name="Grigoriev I.V."/>
            <person name="Henrissat B."/>
            <person name="Martin F.M."/>
            <person name="Bonfante P."/>
        </authorList>
    </citation>
    <scope>NUCLEOTIDE SEQUENCE [LARGE SCALE GENOMIC DNA]</scope>
    <source>
        <strain evidence="2 3">BEG34</strain>
    </source>
</reference>
<keyword evidence="1" id="KW-1133">Transmembrane helix</keyword>
<keyword evidence="3" id="KW-1185">Reference proteome</keyword>
<feature type="transmembrane region" description="Helical" evidence="1">
    <location>
        <begin position="12"/>
        <end position="36"/>
    </location>
</feature>
<gene>
    <name evidence="2" type="ORF">F8M41_000691</name>
</gene>
<dbReference type="Proteomes" id="UP000439903">
    <property type="component" value="Unassembled WGS sequence"/>
</dbReference>
<keyword evidence="1" id="KW-0812">Transmembrane</keyword>
<feature type="transmembrane region" description="Helical" evidence="1">
    <location>
        <begin position="48"/>
        <end position="78"/>
    </location>
</feature>
<keyword evidence="1" id="KW-0472">Membrane</keyword>
<evidence type="ECO:0000313" key="2">
    <source>
        <dbReference type="EMBL" id="KAF0459874.1"/>
    </source>
</evidence>
<dbReference type="OrthoDB" id="2420183at2759"/>